<dbReference type="PROSITE" id="PS50004">
    <property type="entry name" value="C2"/>
    <property type="match status" value="2"/>
</dbReference>
<reference evidence="15" key="1">
    <citation type="journal article" date="2020" name="Stud. Mycol.">
        <title>101 Dothideomycetes genomes: a test case for predicting lifestyles and emergence of pathogens.</title>
        <authorList>
            <person name="Haridas S."/>
            <person name="Albert R."/>
            <person name="Binder M."/>
            <person name="Bloem J."/>
            <person name="Labutti K."/>
            <person name="Salamov A."/>
            <person name="Andreopoulos B."/>
            <person name="Baker S."/>
            <person name="Barry K."/>
            <person name="Bills G."/>
            <person name="Bluhm B."/>
            <person name="Cannon C."/>
            <person name="Castanera R."/>
            <person name="Culley D."/>
            <person name="Daum C."/>
            <person name="Ezra D."/>
            <person name="Gonzalez J."/>
            <person name="Henrissat B."/>
            <person name="Kuo A."/>
            <person name="Liang C."/>
            <person name="Lipzen A."/>
            <person name="Lutzoni F."/>
            <person name="Magnuson J."/>
            <person name="Mondo S."/>
            <person name="Nolan M."/>
            <person name="Ohm R."/>
            <person name="Pangilinan J."/>
            <person name="Park H.-J."/>
            <person name="Ramirez L."/>
            <person name="Alfaro M."/>
            <person name="Sun H."/>
            <person name="Tritt A."/>
            <person name="Yoshinaga Y."/>
            <person name="Zwiers L.-H."/>
            <person name="Turgeon B."/>
            <person name="Goodwin S."/>
            <person name="Spatafora J."/>
            <person name="Crous P."/>
            <person name="Grigoriev I."/>
        </authorList>
    </citation>
    <scope>NUCLEOTIDE SEQUENCE</scope>
    <source>
        <strain evidence="15">CBS 116435</strain>
    </source>
</reference>
<feature type="compositionally biased region" description="Basic and acidic residues" evidence="11">
    <location>
        <begin position="397"/>
        <end position="413"/>
    </location>
</feature>
<dbReference type="Pfam" id="PF00168">
    <property type="entry name" value="C2"/>
    <property type="match status" value="2"/>
</dbReference>
<name>A0A9P4UU81_9PEZI</name>
<dbReference type="GO" id="GO:0006869">
    <property type="term" value="P:lipid transport"/>
    <property type="evidence" value="ECO:0007669"/>
    <property type="project" value="UniProtKB-KW"/>
</dbReference>
<dbReference type="EMBL" id="MU003767">
    <property type="protein sequence ID" value="KAF2725521.1"/>
    <property type="molecule type" value="Genomic_DNA"/>
</dbReference>
<dbReference type="GO" id="GO:0061817">
    <property type="term" value="P:endoplasmic reticulum-plasma membrane tethering"/>
    <property type="evidence" value="ECO:0007669"/>
    <property type="project" value="InterPro"/>
</dbReference>
<dbReference type="SUPFAM" id="SSF49562">
    <property type="entry name" value="C2 domain (Calcium/lipid-binding domain, CaLB)"/>
    <property type="match status" value="2"/>
</dbReference>
<evidence type="ECO:0000256" key="2">
    <source>
        <dbReference type="ARBA" id="ARBA00022448"/>
    </source>
</evidence>
<feature type="compositionally biased region" description="Basic and acidic residues" evidence="11">
    <location>
        <begin position="1094"/>
        <end position="1104"/>
    </location>
</feature>
<evidence type="ECO:0000256" key="1">
    <source>
        <dbReference type="ARBA" id="ARBA00004586"/>
    </source>
</evidence>
<dbReference type="InterPro" id="IPR031468">
    <property type="entry name" value="SMP_LBD"/>
</dbReference>
<feature type="transmembrane region" description="Helical" evidence="12">
    <location>
        <begin position="236"/>
        <end position="257"/>
    </location>
</feature>
<keyword evidence="9" id="KW-0446">Lipid-binding</keyword>
<feature type="region of interest" description="Disordered" evidence="11">
    <location>
        <begin position="795"/>
        <end position="817"/>
    </location>
</feature>
<dbReference type="Pfam" id="PF25669">
    <property type="entry name" value="SMP_MUG190-like"/>
    <property type="match status" value="1"/>
</dbReference>
<proteinExistence type="predicted"/>
<keyword evidence="7 12" id="KW-1133">Transmembrane helix</keyword>
<dbReference type="OrthoDB" id="419768at2759"/>
<keyword evidence="5" id="KW-0677">Repeat</keyword>
<feature type="compositionally biased region" description="Basic and acidic residues" evidence="11">
    <location>
        <begin position="795"/>
        <end position="807"/>
    </location>
</feature>
<comment type="subcellular location">
    <subcellularLocation>
        <location evidence="1">Endoplasmic reticulum membrane</location>
    </subcellularLocation>
</comment>
<dbReference type="Gene3D" id="2.60.40.150">
    <property type="entry name" value="C2 domain"/>
    <property type="match status" value="2"/>
</dbReference>
<protein>
    <recommendedName>
        <fullName evidence="17">Meiotically up-regulated gene 190 protein</fullName>
    </recommendedName>
</protein>
<keyword evidence="2" id="KW-0813">Transport</keyword>
<dbReference type="InterPro" id="IPR037767">
    <property type="entry name" value="C2A_Mug190-like"/>
</dbReference>
<feature type="domain" description="C2" evidence="13">
    <location>
        <begin position="542"/>
        <end position="671"/>
    </location>
</feature>
<feature type="domain" description="C2" evidence="13">
    <location>
        <begin position="762"/>
        <end position="900"/>
    </location>
</feature>
<evidence type="ECO:0000256" key="8">
    <source>
        <dbReference type="ARBA" id="ARBA00023055"/>
    </source>
</evidence>
<evidence type="ECO:0000313" key="16">
    <source>
        <dbReference type="Proteomes" id="UP000799441"/>
    </source>
</evidence>
<accession>A0A9P4UU81</accession>
<dbReference type="Pfam" id="PF25331">
    <property type="entry name" value="C2_Mug190_3rd"/>
    <property type="match status" value="1"/>
</dbReference>
<dbReference type="InterPro" id="IPR000008">
    <property type="entry name" value="C2_dom"/>
</dbReference>
<feature type="compositionally biased region" description="Polar residues" evidence="11">
    <location>
        <begin position="142"/>
        <end position="154"/>
    </location>
</feature>
<evidence type="ECO:0000256" key="5">
    <source>
        <dbReference type="ARBA" id="ARBA00022737"/>
    </source>
</evidence>
<feature type="region of interest" description="Disordered" evidence="11">
    <location>
        <begin position="1"/>
        <end position="116"/>
    </location>
</feature>
<evidence type="ECO:0000256" key="4">
    <source>
        <dbReference type="ARBA" id="ARBA00022692"/>
    </source>
</evidence>
<evidence type="ECO:0000256" key="3">
    <source>
        <dbReference type="ARBA" id="ARBA00022553"/>
    </source>
</evidence>
<feature type="region of interest" description="Disordered" evidence="11">
    <location>
        <begin position="1094"/>
        <end position="1172"/>
    </location>
</feature>
<evidence type="ECO:0000256" key="7">
    <source>
        <dbReference type="ARBA" id="ARBA00022989"/>
    </source>
</evidence>
<evidence type="ECO:0000259" key="13">
    <source>
        <dbReference type="PROSITE" id="PS50004"/>
    </source>
</evidence>
<sequence length="1232" mass="138035">MSGADDADESRRRYQAPYTGRHTIPTIAKFREEKAARQAEALDAEEADDDSGNVSPQELDQTKSSGSQDADDGKASAPRDTSEADPSAADPKQRRKNLKKHDRERAEREVTDPVTHLPVRIHDFTDKALEQLDENDPPYGSTKHTATGLSGKSKSSQELHDEADDMEYEHRDLQKLFPPPDFDALRLELANINKLGISVGLGGVAIIVALAFAVERLTSLSPLSAATGKQAGVRNCVVYGVWVLIFALSVGASWALILGVRDWVARKIDDVFQDEVWDAQRQETREEASKHKTETTLWLNSLLSSVWPLINPDLFTSLADTLEDVMQASLPRFVRMVSVDDIGQGSESLRILGVKWLPTGAAARSVKADGKLAARDQDKLHNFRAIEGKGNNSSGDEADHNAESDEKETKQGMEAEEGDFVNLEVAFAYRARSSTKTFKDRTKDMHLYLAFYLPGNIKLPIWVDLRGIIGTMRMRLQLTPDPPFFALCTITFLGQPRVTLSCVPLSKHGLNLMDIPLISNFVQSAVDAAMAEYVAPKSLTLDLKDMLAGDDFKKDTVARGVLVVNIRRGYDFKVGDTGIPMIKDGSSDPYVSVGWAKFGKPVWSTRVLLNEMEPHWDETAFVLVTPEELNVDEKLRVQLWDSDRLTADDDLGRIEVNLKSLMKDEQSNGKMWKRSDGFRALKAGENMPGKLEWSVGYYSKTRLQRCQLDRQTFDPDIRSMDQLKKKVDEVCERKLRETMLKGGKGNRDQDEFEQQKMQELKSREDAMITSAPPPDGFPSGIFSIQVHQITGLELEKLSKGNAEKDNEASDEEEEGEGLPSSYCTIIINHKKVFKTRTKPQNAKPFFNAGCERFIRDWREAEIHVSVRDARVHEDDPLLGVVYLPLKEIFENRSQVNGFWPLTGGVGYGRIRLSMVWRSVQLQAPPSMLGWEYGTVEISPTATSSDCPQDLEGAKLKIRTNISTGKMYAERNEQRWATSKSRSLKLAVQGRYSSCMTIAFKQSALMGQKVTAFSILWLKDIPDEEEQELTLPIWKGDFARARACCLEEYGEKVGTITLKLTFWAGMGMAHSRWASKDENLKNVVEILDTARDNLEEEETARKAGIVDEDVSSSSDEEEDSDSSDNNEASKHSKVHGKKTNGMKGDASLSDNDKDSKHDSDVPDGSEGHRQGLVDQMRSYKKHEKGLHRRNRGLMQWKVPRTAKWMKHKLDKVEDGITGAFEHKGRQPGIETEV</sequence>
<comment type="caution">
    <text evidence="15">The sequence shown here is derived from an EMBL/GenBank/DDBJ whole genome shotgun (WGS) entry which is preliminary data.</text>
</comment>
<evidence type="ECO:0000256" key="10">
    <source>
        <dbReference type="ARBA" id="ARBA00023136"/>
    </source>
</evidence>
<feature type="compositionally biased region" description="Basic residues" evidence="11">
    <location>
        <begin position="1130"/>
        <end position="1139"/>
    </location>
</feature>
<keyword evidence="4 12" id="KW-0812">Transmembrane</keyword>
<feature type="compositionally biased region" description="Polar residues" evidence="11">
    <location>
        <begin position="52"/>
        <end position="68"/>
    </location>
</feature>
<dbReference type="CDD" id="cd04041">
    <property type="entry name" value="C2A_fungal"/>
    <property type="match status" value="1"/>
</dbReference>
<feature type="compositionally biased region" description="Basic and acidic residues" evidence="11">
    <location>
        <begin position="101"/>
        <end position="111"/>
    </location>
</feature>
<feature type="compositionally biased region" description="Basic and acidic residues" evidence="11">
    <location>
        <begin position="1149"/>
        <end position="1170"/>
    </location>
</feature>
<evidence type="ECO:0000259" key="14">
    <source>
        <dbReference type="PROSITE" id="PS51847"/>
    </source>
</evidence>
<keyword evidence="6" id="KW-0256">Endoplasmic reticulum</keyword>
<dbReference type="GO" id="GO:0008289">
    <property type="term" value="F:lipid binding"/>
    <property type="evidence" value="ECO:0007669"/>
    <property type="project" value="UniProtKB-KW"/>
</dbReference>
<keyword evidence="10 12" id="KW-0472">Membrane</keyword>
<gene>
    <name evidence="15" type="ORF">K431DRAFT_290643</name>
</gene>
<evidence type="ECO:0000256" key="6">
    <source>
        <dbReference type="ARBA" id="ARBA00022824"/>
    </source>
</evidence>
<feature type="region of interest" description="Disordered" evidence="11">
    <location>
        <begin position="383"/>
        <end position="415"/>
    </location>
</feature>
<feature type="transmembrane region" description="Helical" evidence="12">
    <location>
        <begin position="195"/>
        <end position="215"/>
    </location>
</feature>
<feature type="compositionally biased region" description="Acidic residues" evidence="11">
    <location>
        <begin position="42"/>
        <end position="51"/>
    </location>
</feature>
<keyword evidence="8" id="KW-0445">Lipid transport</keyword>
<evidence type="ECO:0000256" key="11">
    <source>
        <dbReference type="SAM" id="MobiDB-lite"/>
    </source>
</evidence>
<evidence type="ECO:0000256" key="12">
    <source>
        <dbReference type="SAM" id="Phobius"/>
    </source>
</evidence>
<dbReference type="InterPro" id="IPR057349">
    <property type="entry name" value="C2_Mug190_3rd"/>
</dbReference>
<dbReference type="SMART" id="SM00239">
    <property type="entry name" value="C2"/>
    <property type="match status" value="2"/>
</dbReference>
<evidence type="ECO:0000313" key="15">
    <source>
        <dbReference type="EMBL" id="KAF2725521.1"/>
    </source>
</evidence>
<feature type="region of interest" description="Disordered" evidence="11">
    <location>
        <begin position="131"/>
        <end position="161"/>
    </location>
</feature>
<dbReference type="PANTHER" id="PTHR47348:SF2">
    <property type="entry name" value="MEIOTICALLY UP-REGULATED 190 PROTEIN"/>
    <property type="match status" value="1"/>
</dbReference>
<dbReference type="PANTHER" id="PTHR47348">
    <property type="entry name" value="MEIOTICALLY UP-REGULATED GENE 190 PROTEIN"/>
    <property type="match status" value="1"/>
</dbReference>
<dbReference type="AlphaFoldDB" id="A0A9P4UU81"/>
<dbReference type="GO" id="GO:0005789">
    <property type="term" value="C:endoplasmic reticulum membrane"/>
    <property type="evidence" value="ECO:0007669"/>
    <property type="project" value="UniProtKB-SubCell"/>
</dbReference>
<organism evidence="15 16">
    <name type="scientific">Polychaeton citri CBS 116435</name>
    <dbReference type="NCBI Taxonomy" id="1314669"/>
    <lineage>
        <taxon>Eukaryota</taxon>
        <taxon>Fungi</taxon>
        <taxon>Dikarya</taxon>
        <taxon>Ascomycota</taxon>
        <taxon>Pezizomycotina</taxon>
        <taxon>Dothideomycetes</taxon>
        <taxon>Dothideomycetidae</taxon>
        <taxon>Capnodiales</taxon>
        <taxon>Capnodiaceae</taxon>
        <taxon>Polychaeton</taxon>
    </lineage>
</organism>
<evidence type="ECO:0000256" key="9">
    <source>
        <dbReference type="ARBA" id="ARBA00023121"/>
    </source>
</evidence>
<dbReference type="CDD" id="cd21676">
    <property type="entry name" value="SMP_Mug190"/>
    <property type="match status" value="1"/>
</dbReference>
<dbReference type="CDD" id="cd04052">
    <property type="entry name" value="C2B_Tricalbin-like"/>
    <property type="match status" value="1"/>
</dbReference>
<dbReference type="InterPro" id="IPR037765">
    <property type="entry name" value="C2B_Tricalbin"/>
</dbReference>
<dbReference type="PROSITE" id="PS51847">
    <property type="entry name" value="SMP"/>
    <property type="match status" value="1"/>
</dbReference>
<dbReference type="Proteomes" id="UP000799441">
    <property type="component" value="Unassembled WGS sequence"/>
</dbReference>
<keyword evidence="3" id="KW-0597">Phosphoprotein</keyword>
<evidence type="ECO:0008006" key="17">
    <source>
        <dbReference type="Google" id="ProtNLM"/>
    </source>
</evidence>
<keyword evidence="16" id="KW-1185">Reference proteome</keyword>
<feature type="compositionally biased region" description="Acidic residues" evidence="11">
    <location>
        <begin position="1105"/>
        <end position="1123"/>
    </location>
</feature>
<feature type="domain" description="SMP-LTD" evidence="14">
    <location>
        <begin position="292"/>
        <end position="544"/>
    </location>
</feature>
<dbReference type="InterPro" id="IPR035892">
    <property type="entry name" value="C2_domain_sf"/>
</dbReference>